<dbReference type="InterPro" id="IPR036576">
    <property type="entry name" value="WRKY_dom_sf"/>
</dbReference>
<feature type="compositionally biased region" description="Basic and acidic residues" evidence="6">
    <location>
        <begin position="96"/>
        <end position="108"/>
    </location>
</feature>
<dbReference type="SUPFAM" id="SSF118290">
    <property type="entry name" value="WRKY DNA-binding domain"/>
    <property type="match status" value="1"/>
</dbReference>
<dbReference type="AlphaFoldDB" id="A0A835IT10"/>
<feature type="compositionally biased region" description="Polar residues" evidence="6">
    <location>
        <begin position="137"/>
        <end position="161"/>
    </location>
</feature>
<gene>
    <name evidence="8" type="ORF">IFM89_037652</name>
</gene>
<dbReference type="InterPro" id="IPR003657">
    <property type="entry name" value="WRKY_dom"/>
</dbReference>
<sequence>MTVDLTMASEKDAFTSNMEENTVEEVTSATHQGTDNLIVLQDHPNTSVETEMDRKVASDVAVNEFKRVNSLLGRTRKGHARFRRAPSLPSSSTLRHTQETNQHKELSPSRDNSAPTIQHLPPLVPPPHHQMRKDSSSRTISFSSPLVSASNTSTYSLTGDTNAKKRSKFSSTQEDKILTKDKRRKLGVKEIVKIPAISSVMADIPTDDYSWRKYGQKPIKGSPHPRGYYKCSSVKNCPARKQVERALDEATMLIVTYEGEHNHPHTVTEIVSLNILESS</sequence>
<keyword evidence="4" id="KW-0804">Transcription</keyword>
<keyword evidence="3" id="KW-0238">DNA-binding</keyword>
<evidence type="ECO:0000256" key="4">
    <source>
        <dbReference type="ARBA" id="ARBA00023163"/>
    </source>
</evidence>
<feature type="domain" description="WRKY" evidence="7">
    <location>
        <begin position="200"/>
        <end position="266"/>
    </location>
</feature>
<organism evidence="8 9">
    <name type="scientific">Coptis chinensis</name>
    <dbReference type="NCBI Taxonomy" id="261450"/>
    <lineage>
        <taxon>Eukaryota</taxon>
        <taxon>Viridiplantae</taxon>
        <taxon>Streptophyta</taxon>
        <taxon>Embryophyta</taxon>
        <taxon>Tracheophyta</taxon>
        <taxon>Spermatophyta</taxon>
        <taxon>Magnoliopsida</taxon>
        <taxon>Ranunculales</taxon>
        <taxon>Ranunculaceae</taxon>
        <taxon>Coptidoideae</taxon>
        <taxon>Coptis</taxon>
    </lineage>
</organism>
<evidence type="ECO:0000256" key="3">
    <source>
        <dbReference type="ARBA" id="ARBA00023125"/>
    </source>
</evidence>
<evidence type="ECO:0000313" key="8">
    <source>
        <dbReference type="EMBL" id="KAF9623136.1"/>
    </source>
</evidence>
<evidence type="ECO:0000256" key="2">
    <source>
        <dbReference type="ARBA" id="ARBA00023015"/>
    </source>
</evidence>
<dbReference type="InterPro" id="IPR044810">
    <property type="entry name" value="WRKY_plant"/>
</dbReference>
<feature type="region of interest" description="Disordered" evidence="6">
    <location>
        <begin position="76"/>
        <end position="175"/>
    </location>
</feature>
<dbReference type="SMART" id="SM00774">
    <property type="entry name" value="WRKY"/>
    <property type="match status" value="1"/>
</dbReference>
<dbReference type="GO" id="GO:0005634">
    <property type="term" value="C:nucleus"/>
    <property type="evidence" value="ECO:0007669"/>
    <property type="project" value="UniProtKB-SubCell"/>
</dbReference>
<keyword evidence="2" id="KW-0805">Transcription regulation</keyword>
<evidence type="ECO:0000256" key="5">
    <source>
        <dbReference type="ARBA" id="ARBA00023242"/>
    </source>
</evidence>
<evidence type="ECO:0000256" key="1">
    <source>
        <dbReference type="ARBA" id="ARBA00004123"/>
    </source>
</evidence>
<proteinExistence type="predicted"/>
<dbReference type="SMR" id="A0A835IT10"/>
<reference evidence="8 9" key="1">
    <citation type="submission" date="2020-10" db="EMBL/GenBank/DDBJ databases">
        <title>The Coptis chinensis genome and diversification of protoberbering-type alkaloids.</title>
        <authorList>
            <person name="Wang B."/>
            <person name="Shu S."/>
            <person name="Song C."/>
            <person name="Liu Y."/>
        </authorList>
    </citation>
    <scope>NUCLEOTIDE SEQUENCE [LARGE SCALE GENOMIC DNA]</scope>
    <source>
        <strain evidence="8">HL-2020</strain>
        <tissue evidence="8">Leaf</tissue>
    </source>
</reference>
<evidence type="ECO:0000256" key="6">
    <source>
        <dbReference type="SAM" id="MobiDB-lite"/>
    </source>
</evidence>
<protein>
    <recommendedName>
        <fullName evidence="7">WRKY domain-containing protein</fullName>
    </recommendedName>
</protein>
<dbReference type="GO" id="GO:0043565">
    <property type="term" value="F:sequence-specific DNA binding"/>
    <property type="evidence" value="ECO:0007669"/>
    <property type="project" value="InterPro"/>
</dbReference>
<dbReference type="PROSITE" id="PS50811">
    <property type="entry name" value="WRKY"/>
    <property type="match status" value="1"/>
</dbReference>
<accession>A0A835IT10</accession>
<dbReference type="EMBL" id="JADFTS010000002">
    <property type="protein sequence ID" value="KAF9623136.1"/>
    <property type="molecule type" value="Genomic_DNA"/>
</dbReference>
<dbReference type="GO" id="GO:0003700">
    <property type="term" value="F:DNA-binding transcription factor activity"/>
    <property type="evidence" value="ECO:0007669"/>
    <property type="project" value="InterPro"/>
</dbReference>
<dbReference type="Pfam" id="PF03106">
    <property type="entry name" value="WRKY"/>
    <property type="match status" value="1"/>
</dbReference>
<dbReference type="Proteomes" id="UP000631114">
    <property type="component" value="Unassembled WGS sequence"/>
</dbReference>
<comment type="caution">
    <text evidence="8">The sequence shown here is derived from an EMBL/GenBank/DDBJ whole genome shotgun (WGS) entry which is preliminary data.</text>
</comment>
<dbReference type="Gene3D" id="2.20.25.80">
    <property type="entry name" value="WRKY domain"/>
    <property type="match status" value="1"/>
</dbReference>
<comment type="subcellular location">
    <subcellularLocation>
        <location evidence="1">Nucleus</location>
    </subcellularLocation>
</comment>
<dbReference type="OrthoDB" id="1918969at2759"/>
<keyword evidence="5" id="KW-0539">Nucleus</keyword>
<keyword evidence="9" id="KW-1185">Reference proteome</keyword>
<evidence type="ECO:0000313" key="9">
    <source>
        <dbReference type="Proteomes" id="UP000631114"/>
    </source>
</evidence>
<name>A0A835IT10_9MAGN</name>
<dbReference type="FunFam" id="2.20.25.80:FF:000004">
    <property type="entry name" value="WRKY transcription factor 65"/>
    <property type="match status" value="1"/>
</dbReference>
<dbReference type="PANTHER" id="PTHR31282">
    <property type="entry name" value="WRKY TRANSCRIPTION FACTOR 21-RELATED"/>
    <property type="match status" value="1"/>
</dbReference>
<evidence type="ECO:0000259" key="7">
    <source>
        <dbReference type="PROSITE" id="PS50811"/>
    </source>
</evidence>